<accession>A0AAW1MM09</accession>
<feature type="chain" id="PRO_5043340378" evidence="1">
    <location>
        <begin position="20"/>
        <end position="150"/>
    </location>
</feature>
<comment type="caution">
    <text evidence="2">The sequence shown here is derived from an EMBL/GenBank/DDBJ whole genome shotgun (WGS) entry which is preliminary data.</text>
</comment>
<dbReference type="EMBL" id="JASPKY010000034">
    <property type="protein sequence ID" value="KAK9747105.1"/>
    <property type="molecule type" value="Genomic_DNA"/>
</dbReference>
<feature type="signal peptide" evidence="1">
    <location>
        <begin position="1"/>
        <end position="19"/>
    </location>
</feature>
<evidence type="ECO:0000256" key="1">
    <source>
        <dbReference type="SAM" id="SignalP"/>
    </source>
</evidence>
<name>A0AAW1MM09_POPJA</name>
<keyword evidence="3" id="KW-1185">Reference proteome</keyword>
<protein>
    <submittedName>
        <fullName evidence="2">Uncharacterized protein</fullName>
    </submittedName>
</protein>
<evidence type="ECO:0000313" key="3">
    <source>
        <dbReference type="Proteomes" id="UP001458880"/>
    </source>
</evidence>
<organism evidence="2 3">
    <name type="scientific">Popillia japonica</name>
    <name type="common">Japanese beetle</name>
    <dbReference type="NCBI Taxonomy" id="7064"/>
    <lineage>
        <taxon>Eukaryota</taxon>
        <taxon>Metazoa</taxon>
        <taxon>Ecdysozoa</taxon>
        <taxon>Arthropoda</taxon>
        <taxon>Hexapoda</taxon>
        <taxon>Insecta</taxon>
        <taxon>Pterygota</taxon>
        <taxon>Neoptera</taxon>
        <taxon>Endopterygota</taxon>
        <taxon>Coleoptera</taxon>
        <taxon>Polyphaga</taxon>
        <taxon>Scarabaeiformia</taxon>
        <taxon>Scarabaeidae</taxon>
        <taxon>Rutelinae</taxon>
        <taxon>Popillia</taxon>
    </lineage>
</organism>
<dbReference type="AlphaFoldDB" id="A0AAW1MM09"/>
<gene>
    <name evidence="2" type="ORF">QE152_g5623</name>
</gene>
<sequence length="150" mass="17218">MKLISVILIHICANFGVWADETDLNKNSIEAFYVSDGDVASKTDANIYTINDVIYRPAFLVKILRRRISPSSNPQSLNTLENINIYPNTEEDITDNRRLIRSAFAAQSPEAINVNSEDDLSLAESSIPFHPLFAIRHRKEVKRRYGYRRY</sequence>
<reference evidence="2 3" key="1">
    <citation type="journal article" date="2024" name="BMC Genomics">
        <title>De novo assembly and annotation of Popillia japonica's genome with initial clues to its potential as an invasive pest.</title>
        <authorList>
            <person name="Cucini C."/>
            <person name="Boschi S."/>
            <person name="Funari R."/>
            <person name="Cardaioli E."/>
            <person name="Iannotti N."/>
            <person name="Marturano G."/>
            <person name="Paoli F."/>
            <person name="Bruttini M."/>
            <person name="Carapelli A."/>
            <person name="Frati F."/>
            <person name="Nardi F."/>
        </authorList>
    </citation>
    <scope>NUCLEOTIDE SEQUENCE [LARGE SCALE GENOMIC DNA]</scope>
    <source>
        <strain evidence="2">DMR45628</strain>
    </source>
</reference>
<keyword evidence="1" id="KW-0732">Signal</keyword>
<dbReference type="Proteomes" id="UP001458880">
    <property type="component" value="Unassembled WGS sequence"/>
</dbReference>
<proteinExistence type="predicted"/>
<evidence type="ECO:0000313" key="2">
    <source>
        <dbReference type="EMBL" id="KAK9747105.1"/>
    </source>
</evidence>